<organism evidence="3 4">
    <name type="scientific">Silvanigrella paludirubra</name>
    <dbReference type="NCBI Taxonomy" id="2499159"/>
    <lineage>
        <taxon>Bacteria</taxon>
        <taxon>Pseudomonadati</taxon>
        <taxon>Bdellovibrionota</taxon>
        <taxon>Oligoflexia</taxon>
        <taxon>Silvanigrellales</taxon>
        <taxon>Silvanigrellaceae</taxon>
        <taxon>Silvanigrella</taxon>
    </lineage>
</organism>
<evidence type="ECO:0000313" key="3">
    <source>
        <dbReference type="EMBL" id="KAB8039101.1"/>
    </source>
</evidence>
<dbReference type="Gene3D" id="3.40.710.10">
    <property type="entry name" value="DD-peptidase/beta-lactamase superfamily"/>
    <property type="match status" value="1"/>
</dbReference>
<reference evidence="3 4" key="1">
    <citation type="submission" date="2019-10" db="EMBL/GenBank/DDBJ databases">
        <title>New species of Slilvanegrellaceae.</title>
        <authorList>
            <person name="Pitt A."/>
            <person name="Hahn M.W."/>
        </authorList>
    </citation>
    <scope>NUCLEOTIDE SEQUENCE [LARGE SCALE GENOMIC DNA]</scope>
    <source>
        <strain evidence="3 4">SP-Ram-0.45-NSY-1</strain>
    </source>
</reference>
<dbReference type="OrthoDB" id="5288296at2"/>
<proteinExistence type="predicted"/>
<keyword evidence="4" id="KW-1185">Reference proteome</keyword>
<keyword evidence="3" id="KW-0378">Hydrolase</keyword>
<dbReference type="InterPro" id="IPR050491">
    <property type="entry name" value="AmpC-like"/>
</dbReference>
<dbReference type="Pfam" id="PF00144">
    <property type="entry name" value="Beta-lactamase"/>
    <property type="match status" value="1"/>
</dbReference>
<dbReference type="EMBL" id="WFLM01000003">
    <property type="protein sequence ID" value="KAB8039101.1"/>
    <property type="molecule type" value="Genomic_DNA"/>
</dbReference>
<dbReference type="RefSeq" id="WP_153420500.1">
    <property type="nucleotide sequence ID" value="NZ_WFLM01000003.1"/>
</dbReference>
<name>A0A6N6VTW6_9BACT</name>
<feature type="signal peptide" evidence="1">
    <location>
        <begin position="1"/>
        <end position="20"/>
    </location>
</feature>
<evidence type="ECO:0000259" key="2">
    <source>
        <dbReference type="Pfam" id="PF00144"/>
    </source>
</evidence>
<dbReference type="PANTHER" id="PTHR46825">
    <property type="entry name" value="D-ALANYL-D-ALANINE-CARBOXYPEPTIDASE/ENDOPEPTIDASE AMPH"/>
    <property type="match status" value="1"/>
</dbReference>
<comment type="caution">
    <text evidence="3">The sequence shown here is derived from an EMBL/GenBank/DDBJ whole genome shotgun (WGS) entry which is preliminary data.</text>
</comment>
<feature type="domain" description="Beta-lactamase-related" evidence="2">
    <location>
        <begin position="84"/>
        <end position="411"/>
    </location>
</feature>
<feature type="chain" id="PRO_5027016972" evidence="1">
    <location>
        <begin position="21"/>
        <end position="428"/>
    </location>
</feature>
<sequence length="428" mass="49341">MKYKVLSCLFGLFFTNNFYASEYKIQNQFYDFFNEKNNNSYNSNEISNLDDIKNTLDIYIAKNSSSTFVTGIPLLFQCDKYQNGKKFIINSGLQSKFGFQVTNQSLFQIGSNSKSFLSVVFLQLEAENKLSIENTVEDFLGNIYPKWNKIKIKQLLNMTSGIIDFANDDDTINKEVGKNPFRLITSDEILDHLKDKELWFNPGSNWKYSNTNYVLLGKIIEKVTNHSVSHEINERIIRPLKLNHTYYIETFPKTNVPKYEVKNLMDGYYFGDEKSQFSPYLTNGVGVIDYSMSWGNSAGSITSNVNDLNKYFHALLKQDKNGNSKLLAKKQYEELVSLVDTTNGKPLINGVNNENMNGYGLGLGAKYDSKLQSRFYTHSGGTLGFISKWIYFPEKNMSLIYSMNTTNMNNYMQEIFQPTLYFIFNKCY</sequence>
<dbReference type="GO" id="GO:0016787">
    <property type="term" value="F:hydrolase activity"/>
    <property type="evidence" value="ECO:0007669"/>
    <property type="project" value="UniProtKB-KW"/>
</dbReference>
<dbReference type="Proteomes" id="UP000437748">
    <property type="component" value="Unassembled WGS sequence"/>
</dbReference>
<evidence type="ECO:0000313" key="4">
    <source>
        <dbReference type="Proteomes" id="UP000437748"/>
    </source>
</evidence>
<protein>
    <submittedName>
        <fullName evidence="3">Serine hydrolase</fullName>
    </submittedName>
</protein>
<dbReference type="AlphaFoldDB" id="A0A6N6VTW6"/>
<dbReference type="InterPro" id="IPR001466">
    <property type="entry name" value="Beta-lactam-related"/>
</dbReference>
<keyword evidence="1" id="KW-0732">Signal</keyword>
<dbReference type="InterPro" id="IPR012338">
    <property type="entry name" value="Beta-lactam/transpept-like"/>
</dbReference>
<evidence type="ECO:0000256" key="1">
    <source>
        <dbReference type="SAM" id="SignalP"/>
    </source>
</evidence>
<gene>
    <name evidence="3" type="ORF">GCL60_09610</name>
</gene>
<accession>A0A6N6VTW6</accession>
<dbReference type="SUPFAM" id="SSF56601">
    <property type="entry name" value="beta-lactamase/transpeptidase-like"/>
    <property type="match status" value="1"/>
</dbReference>
<dbReference type="PANTHER" id="PTHR46825:SF7">
    <property type="entry name" value="D-ALANYL-D-ALANINE CARBOXYPEPTIDASE"/>
    <property type="match status" value="1"/>
</dbReference>